<evidence type="ECO:0000256" key="1">
    <source>
        <dbReference type="ARBA" id="ARBA00005709"/>
    </source>
</evidence>
<dbReference type="RefSeq" id="WP_168976228.1">
    <property type="nucleotide sequence ID" value="NZ_JABAGO010000048.1"/>
</dbReference>
<gene>
    <name evidence="7" type="ORF">HF838_20265</name>
</gene>
<accession>A0A848D063</accession>
<dbReference type="PANTHER" id="PTHR42792">
    <property type="entry name" value="FLAGELLIN"/>
    <property type="match status" value="1"/>
</dbReference>
<dbReference type="GO" id="GO:0005576">
    <property type="term" value="C:extracellular region"/>
    <property type="evidence" value="ECO:0007669"/>
    <property type="project" value="UniProtKB-SubCell"/>
</dbReference>
<evidence type="ECO:0000313" key="8">
    <source>
        <dbReference type="Proteomes" id="UP000561326"/>
    </source>
</evidence>
<reference evidence="7 8" key="1">
    <citation type="submission" date="2020-04" db="EMBL/GenBank/DDBJ databases">
        <authorList>
            <person name="Hitch T.C.A."/>
            <person name="Wylensek D."/>
            <person name="Clavel T."/>
        </authorList>
    </citation>
    <scope>NUCLEOTIDE SEQUENCE [LARGE SCALE GENOMIC DNA]</scope>
    <source>
        <strain evidence="7 8">WB01_D5_05</strain>
    </source>
</reference>
<dbReference type="GO" id="GO:0005198">
    <property type="term" value="F:structural molecule activity"/>
    <property type="evidence" value="ECO:0007669"/>
    <property type="project" value="UniProtKB-UniRule"/>
</dbReference>
<keyword evidence="7" id="KW-0282">Flagellum</keyword>
<dbReference type="InterPro" id="IPR001029">
    <property type="entry name" value="Flagellin_N"/>
</dbReference>
<evidence type="ECO:0000256" key="4">
    <source>
        <dbReference type="RuleBase" id="RU362073"/>
    </source>
</evidence>
<evidence type="ECO:0000313" key="7">
    <source>
        <dbReference type="EMBL" id="NMF00562.1"/>
    </source>
</evidence>
<organism evidence="7 8">
    <name type="scientific">Aneurinibacillus aneurinilyticus</name>
    <name type="common">Bacillus aneurinolyticus</name>
    <dbReference type="NCBI Taxonomy" id="1391"/>
    <lineage>
        <taxon>Bacteria</taxon>
        <taxon>Bacillati</taxon>
        <taxon>Bacillota</taxon>
        <taxon>Bacilli</taxon>
        <taxon>Bacillales</taxon>
        <taxon>Paenibacillaceae</taxon>
        <taxon>Aneurinibacillus group</taxon>
        <taxon>Aneurinibacillus</taxon>
    </lineage>
</organism>
<dbReference type="Gene3D" id="3.30.70.2120">
    <property type="match status" value="1"/>
</dbReference>
<comment type="caution">
    <text evidence="7">The sequence shown here is derived from an EMBL/GenBank/DDBJ whole genome shotgun (WGS) entry which is preliminary data.</text>
</comment>
<keyword evidence="7" id="KW-0966">Cell projection</keyword>
<feature type="domain" description="Flagellin N-terminal" evidence="5">
    <location>
        <begin position="3"/>
        <end position="139"/>
    </location>
</feature>
<dbReference type="Proteomes" id="UP000561326">
    <property type="component" value="Unassembled WGS sequence"/>
</dbReference>
<dbReference type="InterPro" id="IPR046358">
    <property type="entry name" value="Flagellin_C"/>
</dbReference>
<comment type="similarity">
    <text evidence="1 4">Belongs to the bacterial flagellin family.</text>
</comment>
<evidence type="ECO:0000259" key="6">
    <source>
        <dbReference type="Pfam" id="PF00700"/>
    </source>
</evidence>
<name>A0A848D063_ANEAE</name>
<evidence type="ECO:0000259" key="5">
    <source>
        <dbReference type="Pfam" id="PF00669"/>
    </source>
</evidence>
<proteinExistence type="inferred from homology"/>
<dbReference type="Pfam" id="PF00700">
    <property type="entry name" value="Flagellin_C"/>
    <property type="match status" value="1"/>
</dbReference>
<keyword evidence="7" id="KW-0969">Cilium</keyword>
<dbReference type="Gene3D" id="1.20.1330.10">
    <property type="entry name" value="f41 fragment of flagellin, N-terminal domain"/>
    <property type="match status" value="1"/>
</dbReference>
<protein>
    <recommendedName>
        <fullName evidence="2 4">Flagellin</fullName>
    </recommendedName>
</protein>
<dbReference type="Gene3D" id="6.10.10.10">
    <property type="entry name" value="Flagellar export chaperone, C-terminal domain"/>
    <property type="match status" value="1"/>
</dbReference>
<feature type="domain" description="Flagellin C-terminal" evidence="6">
    <location>
        <begin position="332"/>
        <end position="417"/>
    </location>
</feature>
<evidence type="ECO:0000256" key="3">
    <source>
        <dbReference type="ARBA" id="ARBA00023143"/>
    </source>
</evidence>
<keyword evidence="4" id="KW-0964">Secreted</keyword>
<dbReference type="GO" id="GO:0009288">
    <property type="term" value="C:bacterial-type flagellum"/>
    <property type="evidence" value="ECO:0007669"/>
    <property type="project" value="UniProtKB-SubCell"/>
</dbReference>
<dbReference type="PRINTS" id="PR00207">
    <property type="entry name" value="FLAGELLIN"/>
</dbReference>
<comment type="function">
    <text evidence="4">Flagellin is the subunit protein which polymerizes to form the filaments of bacterial flagella.</text>
</comment>
<comment type="subcellular location">
    <subcellularLocation>
        <location evidence="4">Secreted</location>
    </subcellularLocation>
    <subcellularLocation>
        <location evidence="4">Bacterial flagellum</location>
    </subcellularLocation>
</comment>
<dbReference type="InterPro" id="IPR042187">
    <property type="entry name" value="Flagellin_C_sub2"/>
</dbReference>
<dbReference type="EMBL" id="JABAGO010000048">
    <property type="protein sequence ID" value="NMF00562.1"/>
    <property type="molecule type" value="Genomic_DNA"/>
</dbReference>
<keyword evidence="3 4" id="KW-0975">Bacterial flagellum</keyword>
<dbReference type="PANTHER" id="PTHR42792:SF2">
    <property type="entry name" value="FLAGELLIN"/>
    <property type="match status" value="1"/>
</dbReference>
<dbReference type="Pfam" id="PF00669">
    <property type="entry name" value="Flagellin_N"/>
    <property type="match status" value="1"/>
</dbReference>
<dbReference type="InterPro" id="IPR001492">
    <property type="entry name" value="Flagellin"/>
</dbReference>
<dbReference type="AlphaFoldDB" id="A0A848D063"/>
<evidence type="ECO:0000256" key="2">
    <source>
        <dbReference type="ARBA" id="ARBA00020110"/>
    </source>
</evidence>
<sequence length="418" mass="43465">MIINHNLGAMNANRQLGINNANAAKSTEKLASGLRINRAGDDAAGLAISEKMRGQIRGLDQASRNSQDGISMIQTAEGALNETHSILQRVRELAVQSANDTNTAQDRKNIQDEVNQLTNEIDRIRNTTQFNTKNLLDGSMGSAVNTAVANENTSAVIKVGGAAATTANVLTELQDANGNSLGIKVGDTITVSYVIDGTTVEKSLTVTDDGSGAAKEALSDVGALITDGTLAANTDGSLKVTAGTAGFAGAVNGLTITVKDSSGSIRTAATNTLSSFTETKAAANVQTDGSATFHIGANTGQNLQLAINDMGTSALGVKGLKVETQSQADVAIKVIDSAIQKVSAERSKLGSYQNRLEHTINNLNTSSENLTAAESRIRDTDMAKTVMENTKNGILAQAAQAMLAQANQAPQQVLQLLR</sequence>
<dbReference type="SUPFAM" id="SSF64518">
    <property type="entry name" value="Phase 1 flagellin"/>
    <property type="match status" value="1"/>
</dbReference>